<dbReference type="GO" id="GO:0016747">
    <property type="term" value="F:acyltransferase activity, transferring groups other than amino-acyl groups"/>
    <property type="evidence" value="ECO:0007669"/>
    <property type="project" value="InterPro"/>
</dbReference>
<dbReference type="Gene3D" id="3.40.630.30">
    <property type="match status" value="1"/>
</dbReference>
<evidence type="ECO:0000313" key="1">
    <source>
        <dbReference type="EMBL" id="NFV27770.1"/>
    </source>
</evidence>
<dbReference type="RefSeq" id="WP_003374326.1">
    <property type="nucleotide sequence ID" value="NZ_JACBBA010000010.1"/>
</dbReference>
<dbReference type="Proteomes" id="UP000486903">
    <property type="component" value="Unassembled WGS sequence"/>
</dbReference>
<dbReference type="InterPro" id="IPR000182">
    <property type="entry name" value="GNAT_dom"/>
</dbReference>
<dbReference type="CDD" id="cd04301">
    <property type="entry name" value="NAT_SF"/>
    <property type="match status" value="1"/>
</dbReference>
<comment type="caution">
    <text evidence="1">The sequence shown here is derived from an EMBL/GenBank/DDBJ whole genome shotgun (WGS) entry which is preliminary data.</text>
</comment>
<sequence>MIRIRPYKQIDAKYIVNWIKCEKDFAKWCANLLTYPLNEEILLDNYRRVENNDKAWLFTGLDESGVPVGFFMMTKADYVKNSIHMGFVIVDSSKRHKGYGTNMMKQALKYAFDILCVTKITLKVFDNNEIAHRCYLNSGFVDETYEKYNFNYKNEVWGCYHMSAKNRIC</sequence>
<keyword evidence="1" id="KW-0808">Transferase</keyword>
<dbReference type="InterPro" id="IPR016181">
    <property type="entry name" value="Acyl_CoA_acyltransferase"/>
</dbReference>
<gene>
    <name evidence="1" type="ORF">FDG31_16735</name>
</gene>
<dbReference type="PROSITE" id="PS51186">
    <property type="entry name" value="GNAT"/>
    <property type="match status" value="1"/>
</dbReference>
<organism evidence="1 2">
    <name type="scientific">Clostridium botulinum</name>
    <dbReference type="NCBI Taxonomy" id="1491"/>
    <lineage>
        <taxon>Bacteria</taxon>
        <taxon>Bacillati</taxon>
        <taxon>Bacillota</taxon>
        <taxon>Clostridia</taxon>
        <taxon>Eubacteriales</taxon>
        <taxon>Clostridiaceae</taxon>
        <taxon>Clostridium</taxon>
    </lineage>
</organism>
<dbReference type="EMBL" id="SXFB01000021">
    <property type="protein sequence ID" value="NFV27770.1"/>
    <property type="molecule type" value="Genomic_DNA"/>
</dbReference>
<reference evidence="1 2" key="1">
    <citation type="submission" date="2019-04" db="EMBL/GenBank/DDBJ databases">
        <title>Genome sequencing of Clostridium botulinum Groups I-IV and Clostridium butyricum.</title>
        <authorList>
            <person name="Brunt J."/>
            <person name="Van Vliet A.H.M."/>
            <person name="Stringer S.C."/>
            <person name="Carter A.T."/>
            <person name="Peck M.W."/>
        </authorList>
    </citation>
    <scope>NUCLEOTIDE SEQUENCE [LARGE SCALE GENOMIC DNA]</scope>
    <source>
        <strain evidence="1 2">BL81</strain>
    </source>
</reference>
<dbReference type="PANTHER" id="PTHR43415:SF5">
    <property type="entry name" value="ACETYLTRANSFERASE"/>
    <property type="match status" value="1"/>
</dbReference>
<dbReference type="AlphaFoldDB" id="A0A6B4JRG1"/>
<accession>A0A6B4JRG1</accession>
<protein>
    <submittedName>
        <fullName evidence="1">N-acetyltransferase</fullName>
    </submittedName>
</protein>
<name>A0A6B4JRG1_CLOBO</name>
<dbReference type="Pfam" id="PF00583">
    <property type="entry name" value="Acetyltransf_1"/>
    <property type="match status" value="1"/>
</dbReference>
<proteinExistence type="predicted"/>
<dbReference type="PANTHER" id="PTHR43415">
    <property type="entry name" value="SPERMIDINE N(1)-ACETYLTRANSFERASE"/>
    <property type="match status" value="1"/>
</dbReference>
<evidence type="ECO:0000313" key="2">
    <source>
        <dbReference type="Proteomes" id="UP000486903"/>
    </source>
</evidence>
<dbReference type="SUPFAM" id="SSF55729">
    <property type="entry name" value="Acyl-CoA N-acyltransferases (Nat)"/>
    <property type="match status" value="1"/>
</dbReference>